<dbReference type="OrthoDB" id="7701595at2759"/>
<feature type="region of interest" description="Disordered" evidence="1">
    <location>
        <begin position="1"/>
        <end position="45"/>
    </location>
</feature>
<dbReference type="AlphaFoldDB" id="A0A7M7QDC7"/>
<feature type="compositionally biased region" description="Low complexity" evidence="1">
    <location>
        <begin position="9"/>
        <end position="21"/>
    </location>
</feature>
<evidence type="ECO:0000256" key="1">
    <source>
        <dbReference type="SAM" id="MobiDB-lite"/>
    </source>
</evidence>
<proteinExistence type="predicted"/>
<name>A0A7M7QDC7_NASVI</name>
<feature type="region of interest" description="Disordered" evidence="1">
    <location>
        <begin position="62"/>
        <end position="143"/>
    </location>
</feature>
<evidence type="ECO:0000313" key="3">
    <source>
        <dbReference type="Proteomes" id="UP000002358"/>
    </source>
</evidence>
<feature type="region of interest" description="Disordered" evidence="1">
    <location>
        <begin position="474"/>
        <end position="498"/>
    </location>
</feature>
<dbReference type="GO" id="GO:0008270">
    <property type="term" value="F:zinc ion binding"/>
    <property type="evidence" value="ECO:0007669"/>
    <property type="project" value="InterPro"/>
</dbReference>
<dbReference type="GeneID" id="116417132"/>
<feature type="compositionally biased region" description="Basic and acidic residues" evidence="1">
    <location>
        <begin position="255"/>
        <end position="264"/>
    </location>
</feature>
<dbReference type="Gene3D" id="4.10.60.10">
    <property type="entry name" value="Zinc finger, CCHC-type"/>
    <property type="match status" value="1"/>
</dbReference>
<dbReference type="InParanoid" id="A0A7M7QDC7"/>
<dbReference type="InterPro" id="IPR036875">
    <property type="entry name" value="Znf_CCHC_sf"/>
</dbReference>
<feature type="compositionally biased region" description="Basic residues" evidence="1">
    <location>
        <begin position="92"/>
        <end position="102"/>
    </location>
</feature>
<dbReference type="RefSeq" id="XP_031784369.1">
    <property type="nucleotide sequence ID" value="XM_031928509.1"/>
</dbReference>
<dbReference type="Proteomes" id="UP000002358">
    <property type="component" value="Chromosome 4"/>
</dbReference>
<dbReference type="GO" id="GO:0003676">
    <property type="term" value="F:nucleic acid binding"/>
    <property type="evidence" value="ECO:0007669"/>
    <property type="project" value="InterPro"/>
</dbReference>
<dbReference type="KEGG" id="nvi:116417132"/>
<dbReference type="SUPFAM" id="SSF57756">
    <property type="entry name" value="Retrovirus zinc finger-like domains"/>
    <property type="match status" value="1"/>
</dbReference>
<sequence>METEYLQAGTGSSTSNGSTPGLRSPVKPMQVVTPTAQRSGAPIPRMIPIDAGQAALVSWDEDWDNEGQQPPARIAAQVPARVEEEEPEPPCRKSRKGKKAYNPRRQLTGDDYFPLHLESREASPEPGAPVRPGQSREEGAFAGAPLRVVKKTSRPSSPSVGKFRCPGEAAWRRYNFLLSRLPPRRGGVLFRDGQPVPVVPAIDPPPYCCFNCWDRNHAVRSCPEPERRDYCANCGRHGVRIEECPRCAEEFKRRERQRQPEDRSGSPPRKLTSRSRRDELEREEECKRRQREELEKAAERRHQEMRREEERRERDERWRAEDERRQREEEQNRRYVEQRKAERRAEEARQEAEALRLEEQRRVENNRLREEAARLLEQREEQALRAELLRQLNERKQSEVQRVAAVRVEEEARRAFEQRRLREQQEELLRTEELRRQIRGAELRTAEELRRIESQRQALEARLLQPVRGVMPEREGRVLGPPRVTHLPAEPAQTRDPVRDALALHAVLRRVYGQPQ</sequence>
<keyword evidence="3" id="KW-1185">Reference proteome</keyword>
<protein>
    <submittedName>
        <fullName evidence="2">Uncharacterized protein</fullName>
    </submittedName>
</protein>
<dbReference type="EnsemblMetazoa" id="XM_031928509">
    <property type="protein sequence ID" value="XP_031784369"/>
    <property type="gene ID" value="LOC116417132"/>
</dbReference>
<organism evidence="2 3">
    <name type="scientific">Nasonia vitripennis</name>
    <name type="common">Parasitic wasp</name>
    <dbReference type="NCBI Taxonomy" id="7425"/>
    <lineage>
        <taxon>Eukaryota</taxon>
        <taxon>Metazoa</taxon>
        <taxon>Ecdysozoa</taxon>
        <taxon>Arthropoda</taxon>
        <taxon>Hexapoda</taxon>
        <taxon>Insecta</taxon>
        <taxon>Pterygota</taxon>
        <taxon>Neoptera</taxon>
        <taxon>Endopterygota</taxon>
        <taxon>Hymenoptera</taxon>
        <taxon>Apocrita</taxon>
        <taxon>Proctotrupomorpha</taxon>
        <taxon>Chalcidoidea</taxon>
        <taxon>Pteromalidae</taxon>
        <taxon>Pteromalinae</taxon>
        <taxon>Nasonia</taxon>
    </lineage>
</organism>
<feature type="region of interest" description="Disordered" evidence="1">
    <location>
        <begin position="255"/>
        <end position="282"/>
    </location>
</feature>
<accession>A0A7M7QDC7</accession>
<evidence type="ECO:0000313" key="2">
    <source>
        <dbReference type="EnsemblMetazoa" id="XP_031784369"/>
    </source>
</evidence>
<reference evidence="2" key="1">
    <citation type="submission" date="2021-01" db="UniProtKB">
        <authorList>
            <consortium name="EnsemblMetazoa"/>
        </authorList>
    </citation>
    <scope>IDENTIFICATION</scope>
</reference>